<dbReference type="InterPro" id="IPR006153">
    <property type="entry name" value="Cation/H_exchanger_TM"/>
</dbReference>
<evidence type="ECO:0000256" key="8">
    <source>
        <dbReference type="ARBA" id="ARBA00023136"/>
    </source>
</evidence>
<feature type="transmembrane region" description="Helical" evidence="10">
    <location>
        <begin position="38"/>
        <end position="57"/>
    </location>
</feature>
<dbReference type="InterPro" id="IPR038770">
    <property type="entry name" value="Na+/solute_symporter_sf"/>
</dbReference>
<keyword evidence="13" id="KW-1185">Reference proteome</keyword>
<feature type="transmembrane region" description="Helical" evidence="10">
    <location>
        <begin position="392"/>
        <end position="410"/>
    </location>
</feature>
<feature type="transmembrane region" description="Helical" evidence="10">
    <location>
        <begin position="363"/>
        <end position="380"/>
    </location>
</feature>
<dbReference type="PANTHER" id="PTHR43562:SF1">
    <property type="entry name" value="NA(+)_H(+) ANTIPORTER YJBQ-RELATED"/>
    <property type="match status" value="1"/>
</dbReference>
<proteinExistence type="inferred from homology"/>
<keyword evidence="7" id="KW-0406">Ion transport</keyword>
<feature type="compositionally biased region" description="Low complexity" evidence="9">
    <location>
        <begin position="421"/>
        <end position="433"/>
    </location>
</feature>
<evidence type="ECO:0000256" key="9">
    <source>
        <dbReference type="SAM" id="MobiDB-lite"/>
    </source>
</evidence>
<feature type="transmembrane region" description="Helical" evidence="10">
    <location>
        <begin position="15"/>
        <end position="31"/>
    </location>
</feature>
<feature type="transmembrane region" description="Helical" evidence="10">
    <location>
        <begin position="321"/>
        <end position="343"/>
    </location>
</feature>
<evidence type="ECO:0000256" key="6">
    <source>
        <dbReference type="ARBA" id="ARBA00022989"/>
    </source>
</evidence>
<keyword evidence="5 10" id="KW-0812">Transmembrane</keyword>
<dbReference type="Pfam" id="PF00999">
    <property type="entry name" value="Na_H_Exchanger"/>
    <property type="match status" value="1"/>
</dbReference>
<feature type="transmembrane region" description="Helical" evidence="10">
    <location>
        <begin position="229"/>
        <end position="258"/>
    </location>
</feature>
<keyword evidence="3" id="KW-0813">Transport</keyword>
<dbReference type="Gene3D" id="1.20.1530.20">
    <property type="match status" value="1"/>
</dbReference>
<keyword evidence="8 10" id="KW-0472">Membrane</keyword>
<feature type="transmembrane region" description="Helical" evidence="10">
    <location>
        <begin position="180"/>
        <end position="200"/>
    </location>
</feature>
<evidence type="ECO:0000313" key="12">
    <source>
        <dbReference type="EMBL" id="MFC4756321.1"/>
    </source>
</evidence>
<accession>A0ABV9PY89</accession>
<sequence length="455" mass="46041">MTTTLLASGTSSTELLSLFWIVSVICVAPVLSWMARSFIPAVVLLLVGGMLIGPHGIGLAEESGGVAMLSEIGLGMLFLLAGAELRTSTLAGRRGAGAAGTWVVSLILAIGVGYLVSDRWETAVAIGLLLTSTAIGTLLPILKGGGHDTTPVGRAVLTHGAVGELGPVLAMALLLGTRDIGSSAVAVALFLLAALFLFAVPRRLLYVPAMGRALAQGNTSTGQLVVRTVFLLLAAMMAVASVFGLDVVLGAFAAGMILRSLVEAYGRQLVAVRSDSAAPHAPPRDLLGELLGRLDTVGYSLFIPVFFVVSGMGISADAVAAAPWLLVAGVASMLILRGGGVWLSETWLRVSPGLVTTRDRARVGLYAATGLPIIVAVTDVAVTGDLMRAEEAAVLVAAGAVTVLLFPLLADVVHAPGVGAGAPRAGASPPGRVSDGDDDNGGGITAGDVTGARIP</sequence>
<feature type="transmembrane region" description="Helical" evidence="10">
    <location>
        <begin position="154"/>
        <end position="174"/>
    </location>
</feature>
<evidence type="ECO:0000256" key="2">
    <source>
        <dbReference type="ARBA" id="ARBA00005551"/>
    </source>
</evidence>
<evidence type="ECO:0000256" key="3">
    <source>
        <dbReference type="ARBA" id="ARBA00022448"/>
    </source>
</evidence>
<feature type="region of interest" description="Disordered" evidence="9">
    <location>
        <begin position="421"/>
        <end position="455"/>
    </location>
</feature>
<feature type="transmembrane region" description="Helical" evidence="10">
    <location>
        <begin position="296"/>
        <end position="314"/>
    </location>
</feature>
<evidence type="ECO:0000313" key="13">
    <source>
        <dbReference type="Proteomes" id="UP001595836"/>
    </source>
</evidence>
<comment type="caution">
    <text evidence="12">The sequence shown here is derived from an EMBL/GenBank/DDBJ whole genome shotgun (WGS) entry which is preliminary data.</text>
</comment>
<comment type="similarity">
    <text evidence="2">Belongs to the monovalent cation:proton antiporter 2 (CPA2) transporter (TC 2.A.37) family.</text>
</comment>
<feature type="transmembrane region" description="Helical" evidence="10">
    <location>
        <begin position="95"/>
        <end position="116"/>
    </location>
</feature>
<evidence type="ECO:0000256" key="1">
    <source>
        <dbReference type="ARBA" id="ARBA00004141"/>
    </source>
</evidence>
<name>A0ABV9PY89_9ACTN</name>
<keyword evidence="4" id="KW-0050">Antiport</keyword>
<comment type="subcellular location">
    <subcellularLocation>
        <location evidence="1">Membrane</location>
        <topology evidence="1">Multi-pass membrane protein</topology>
    </subcellularLocation>
</comment>
<gene>
    <name evidence="12" type="ORF">ACFO7U_16225</name>
</gene>
<dbReference type="EMBL" id="JBHSHP010000059">
    <property type="protein sequence ID" value="MFC4756321.1"/>
    <property type="molecule type" value="Genomic_DNA"/>
</dbReference>
<protein>
    <submittedName>
        <fullName evidence="12">Cation:proton antiporter</fullName>
    </submittedName>
</protein>
<evidence type="ECO:0000256" key="10">
    <source>
        <dbReference type="SAM" id="Phobius"/>
    </source>
</evidence>
<feature type="domain" description="Cation/H+ exchanger transmembrane" evidence="11">
    <location>
        <begin position="24"/>
        <end position="409"/>
    </location>
</feature>
<feature type="transmembrane region" description="Helical" evidence="10">
    <location>
        <begin position="122"/>
        <end position="142"/>
    </location>
</feature>
<dbReference type="PANTHER" id="PTHR43562">
    <property type="entry name" value="NAPA-TYPE SODIUM/HYDROGEN ANTIPORTER"/>
    <property type="match status" value="1"/>
</dbReference>
<evidence type="ECO:0000256" key="4">
    <source>
        <dbReference type="ARBA" id="ARBA00022449"/>
    </source>
</evidence>
<dbReference type="RefSeq" id="WP_344993511.1">
    <property type="nucleotide sequence ID" value="NZ_BAABCD010000021.1"/>
</dbReference>
<evidence type="ECO:0000259" key="11">
    <source>
        <dbReference type="Pfam" id="PF00999"/>
    </source>
</evidence>
<keyword evidence="6 10" id="KW-1133">Transmembrane helix</keyword>
<organism evidence="12 13">
    <name type="scientific">Dietzia aurantiaca</name>
    <dbReference type="NCBI Taxonomy" id="983873"/>
    <lineage>
        <taxon>Bacteria</taxon>
        <taxon>Bacillati</taxon>
        <taxon>Actinomycetota</taxon>
        <taxon>Actinomycetes</taxon>
        <taxon>Mycobacteriales</taxon>
        <taxon>Dietziaceae</taxon>
        <taxon>Dietzia</taxon>
    </lineage>
</organism>
<evidence type="ECO:0000256" key="5">
    <source>
        <dbReference type="ARBA" id="ARBA00022692"/>
    </source>
</evidence>
<dbReference type="Proteomes" id="UP001595836">
    <property type="component" value="Unassembled WGS sequence"/>
</dbReference>
<evidence type="ECO:0000256" key="7">
    <source>
        <dbReference type="ARBA" id="ARBA00023065"/>
    </source>
</evidence>
<reference evidence="13" key="1">
    <citation type="journal article" date="2019" name="Int. J. Syst. Evol. Microbiol.">
        <title>The Global Catalogue of Microorganisms (GCM) 10K type strain sequencing project: providing services to taxonomists for standard genome sequencing and annotation.</title>
        <authorList>
            <consortium name="The Broad Institute Genomics Platform"/>
            <consortium name="The Broad Institute Genome Sequencing Center for Infectious Disease"/>
            <person name="Wu L."/>
            <person name="Ma J."/>
        </authorList>
    </citation>
    <scope>NUCLEOTIDE SEQUENCE [LARGE SCALE GENOMIC DNA]</scope>
    <source>
        <strain evidence="13">JCM 11882</strain>
    </source>
</reference>